<dbReference type="SUPFAM" id="SSF52317">
    <property type="entry name" value="Class I glutamine amidotransferase-like"/>
    <property type="match status" value="1"/>
</dbReference>
<dbReference type="RefSeq" id="WP_089840587.1">
    <property type="nucleotide sequence ID" value="NZ_FOZL01000001.1"/>
</dbReference>
<gene>
    <name evidence="1" type="ORF">SAMN05421771_3239</name>
</gene>
<proteinExistence type="predicted"/>
<dbReference type="Gene3D" id="2.60.120.260">
    <property type="entry name" value="Galactose-binding domain-like"/>
    <property type="match status" value="2"/>
</dbReference>
<dbReference type="Proteomes" id="UP000199024">
    <property type="component" value="Unassembled WGS sequence"/>
</dbReference>
<dbReference type="EMBL" id="FOZL01000001">
    <property type="protein sequence ID" value="SFS17713.1"/>
    <property type="molecule type" value="Genomic_DNA"/>
</dbReference>
<dbReference type="SUPFAM" id="SSF51445">
    <property type="entry name" value="(Trans)glycosidases"/>
    <property type="match status" value="1"/>
</dbReference>
<dbReference type="InterPro" id="IPR029062">
    <property type="entry name" value="Class_I_gatase-like"/>
</dbReference>
<dbReference type="InterPro" id="IPR017853">
    <property type="entry name" value="GH"/>
</dbReference>
<dbReference type="OrthoDB" id="2698423at2"/>
<sequence>MREDILFGQVSRRRFLQTSALFGVDAASSAWLPEALQRTALQHAKKISLLEDGGLTGSAWGWQFTGGASVAKGAGRGGLGAIHVKSADGDYARFLVLGPVVGATYTLSGWVRTDGIVAAEEGAGAYVAASQFEFQGRPTEFTVDGKQAVEIRYGNYVGTGGWRRFTQSVKCLPTTAWFEVVAGLYRASGEAWFCGLTFVEGAEGAAFEDTMTAREAAMLAHRSSVRSGGRVRPRAAILEEAGLPVKGALTEPKRLAKLLGDTHDVAMISASQMADAAQLNRKHFDLLVLGYGETFPLAARESMLAFLADGGDLLTTGGYAFQSPVVMQDGQWRFVSETLKAATKNVLPSFADVGWKGTNALVAGTVARLTVPKHVWMQGAEWHYDLPATGDGKQYFFAAQWRVMDVEAAPDGVASIGVEQLDKAGNPSYAARLTFADAVGTSDWTRVERLFYLVPGCVTLRVKVALKNASGSVEVMDLRLEERAEQVRINTAFGWPEDSLTVTGKQLGLFDADYRLKRVAGLRSLLDGVQSAEAVEGYAASGVVGMNYARWTPLLVAFDASGRKRGAAGALMHHHHGPYTRSSWAFFGVENKDVFATKAGVSAFGAAAKALARKCYLHSAETDYATYRDGEAVRMRALVSNYGLLAAKLRLRVSVMHGEMLVHRVTRPVVMAVGETIAVEETWRGSLDGEQYAVRMELMDVFFVLDSIETAFNVWRDATLKAGMAVAFRENYFQVEGKSVFLQGTDDYLHTFIDQDENPGTWLKDAQGCRDSAIDVYENLMGLRGPQHRPTETWWRWVDAMLLNTQRVGGIFFPGMLVFSNTAVSDVDLGDQKAYVKAFAKRYGGAAGIMYYLNGDLQLHDPNLPDLQKLYNEFLTTKYGTDAALRTAWKVSPPEVGLGKLTIRHGSSDWHDVRTLDDFQFRTFLVRRWLNAMHDSIREVDTVHPVTAEFYQSPVSGIDLLTALGKLELANFGYFNGKDEDSYRFPQICRFLDQSMRGKGINVGEFGVKTHPAWNDTGYYIEARTEAYEQSYFLSLAHYGFALGASKIQNWCWKYPADLPFEWGINYPNEMVPRDVRAFYRNSGILFRSLRPRYEAAETVMLLASDSRMGGQGHRIVEGQLNAIRLLMDENVRFGTLTDEFLEELPPGVKTIFYPLPYCPSDAIVERLERFVKEGGQLYVSGDISYDSLRQRTRTDRLRRLCGVGFIAERYAPIDYGKGAIGTVAQGLWPAYDAAPSMEMKLEGARALLMDVSGHPVVTEHGYGKGRVMFSADPIELHGDPRYQSYGHAFYRALVNALKVPAEKVEGQGVHCFRVPSQDARQVKVLVNHGAKREAVTVDGVRLVLETHLPGVVVSEAGKGLQAVESSGDVFENGSALISSDLHMMAIAFDREPLASAKRVLLLPMGTGTMTLHTKHALVKPVLLMGEIVDGRWKQYAVRPLQGEIAVDAELSLSMLLVCEEADRAGTIAEMEVWMNTPWKLGEA</sequence>
<keyword evidence="2" id="KW-1185">Reference proteome</keyword>
<name>A0A1I6MPR5_9BACT</name>
<organism evidence="1 2">
    <name type="scientific">Granulicella pectinivorans</name>
    <dbReference type="NCBI Taxonomy" id="474950"/>
    <lineage>
        <taxon>Bacteria</taxon>
        <taxon>Pseudomonadati</taxon>
        <taxon>Acidobacteriota</taxon>
        <taxon>Terriglobia</taxon>
        <taxon>Terriglobales</taxon>
        <taxon>Acidobacteriaceae</taxon>
        <taxon>Granulicella</taxon>
    </lineage>
</organism>
<dbReference type="PROSITE" id="PS51318">
    <property type="entry name" value="TAT"/>
    <property type="match status" value="1"/>
</dbReference>
<evidence type="ECO:0008006" key="3">
    <source>
        <dbReference type="Google" id="ProtNLM"/>
    </source>
</evidence>
<evidence type="ECO:0000313" key="2">
    <source>
        <dbReference type="Proteomes" id="UP000199024"/>
    </source>
</evidence>
<reference evidence="1 2" key="1">
    <citation type="submission" date="2016-10" db="EMBL/GenBank/DDBJ databases">
        <authorList>
            <person name="de Groot N.N."/>
        </authorList>
    </citation>
    <scope>NUCLEOTIDE SEQUENCE [LARGE SCALE GENOMIC DNA]</scope>
    <source>
        <strain evidence="1 2">DSM 21001</strain>
    </source>
</reference>
<dbReference type="InterPro" id="IPR006311">
    <property type="entry name" value="TAT_signal"/>
</dbReference>
<dbReference type="Gene3D" id="3.40.50.880">
    <property type="match status" value="1"/>
</dbReference>
<evidence type="ECO:0000313" key="1">
    <source>
        <dbReference type="EMBL" id="SFS17713.1"/>
    </source>
</evidence>
<dbReference type="Gene3D" id="3.20.20.80">
    <property type="entry name" value="Glycosidases"/>
    <property type="match status" value="1"/>
</dbReference>
<dbReference type="STRING" id="474950.SAMN05421771_3239"/>
<accession>A0A1I6MPR5</accession>
<protein>
    <recommendedName>
        <fullName evidence="3">Beta-galactosidase</fullName>
    </recommendedName>
</protein>